<name>A0A077EMC7_9FLAO</name>
<protein>
    <recommendedName>
        <fullName evidence="2">Thioredoxin-like fold domain-containing protein</fullName>
    </recommendedName>
</protein>
<evidence type="ECO:0000313" key="3">
    <source>
        <dbReference type="EMBL" id="AIL46685.1"/>
    </source>
</evidence>
<feature type="transmembrane region" description="Helical" evidence="1">
    <location>
        <begin position="130"/>
        <end position="149"/>
    </location>
</feature>
<dbReference type="Gene3D" id="1.20.1440.130">
    <property type="entry name" value="VKOR domain"/>
    <property type="match status" value="1"/>
</dbReference>
<dbReference type="InterPro" id="IPR012336">
    <property type="entry name" value="Thioredoxin-like_fold"/>
</dbReference>
<reference evidence="3" key="1">
    <citation type="journal article" date="2013" name="Lancet">
        <title>First case of E anophelis outbreak in an intensive-care unit.</title>
        <authorList>
            <person name="Teo J."/>
            <person name="Tan S.Y."/>
            <person name="Tay M."/>
            <person name="Ding Y."/>
            <person name="Kjelleberg S."/>
            <person name="Givskov M."/>
            <person name="Lin R.T."/>
            <person name="Yang L."/>
        </authorList>
    </citation>
    <scope>NUCLEOTIDE SEQUENCE [LARGE SCALE GENOMIC DNA]</scope>
    <source>
        <strain evidence="3">NUHP1</strain>
    </source>
</reference>
<keyword evidence="1" id="KW-0812">Transmembrane</keyword>
<sequence length="518" mass="60628">MTSTNPIFQYLKKENININKSEFLFQQQSHPDFPKLLSIVDTLNFLNISAGAFHITQEEYSLLPEYFVTYLNIGEGTQPYLIKKGAKYTVYKEKTKISLSEQELSSYTNSVFLLIEKENKETIDIPYERFKWISLSFLSCLSIILLLKNNNFSDLPFLLFSIGGLYLSVTSLKVFFGIKNSFIDKLCGISVKTNCSTLINSKKWPLFKYISFTDLSLLFFSSQILGLFVFSIANQVLYFFSIQKLLLYFTIPFICISLFYQKFIEKKWCFICLSIILVLIIELIYLSIFLKKVSLPDAEAFILFGIIIFSLISGWGWIKKTLLKQKKLQEFFIRGNRLALDYSIFKNTLMANKKILIPSFSFEIGNTKADRSFIISTNPFCSYCKEFHQIIEKIAKKNSNNLSIKIILNIDLTSLNGDIETEFCKKLVSTYFINYKKFTEALHDWFEQEDILKWNEKFGDTPISQKAEEILKTHHLWALNNKFQFTPAIFIDGFPFPRKFDREYLPFYIEEILEDEHW</sequence>
<feature type="transmembrane region" description="Helical" evidence="1">
    <location>
        <begin position="209"/>
        <end position="233"/>
    </location>
</feature>
<evidence type="ECO:0000313" key="4">
    <source>
        <dbReference type="Proteomes" id="UP000028933"/>
    </source>
</evidence>
<keyword evidence="1" id="KW-1133">Transmembrane helix</keyword>
<accession>A0A077EMC7</accession>
<dbReference type="eggNOG" id="COG1651">
    <property type="taxonomic scope" value="Bacteria"/>
</dbReference>
<feature type="transmembrane region" description="Helical" evidence="1">
    <location>
        <begin position="300"/>
        <end position="318"/>
    </location>
</feature>
<dbReference type="Pfam" id="PF13462">
    <property type="entry name" value="Thioredoxin_4"/>
    <property type="match status" value="1"/>
</dbReference>
<dbReference type="AlphaFoldDB" id="A0A077EMC7"/>
<dbReference type="KEGG" id="eao:BD94_2910"/>
<feature type="transmembrane region" description="Helical" evidence="1">
    <location>
        <begin position="268"/>
        <end position="288"/>
    </location>
</feature>
<dbReference type="Proteomes" id="UP000028933">
    <property type="component" value="Chromosome"/>
</dbReference>
<keyword evidence="1" id="KW-0472">Membrane</keyword>
<organism evidence="3 4">
    <name type="scientific">Elizabethkingia anophelis NUHP1</name>
    <dbReference type="NCBI Taxonomy" id="1338011"/>
    <lineage>
        <taxon>Bacteria</taxon>
        <taxon>Pseudomonadati</taxon>
        <taxon>Bacteroidota</taxon>
        <taxon>Flavobacteriia</taxon>
        <taxon>Flavobacteriales</taxon>
        <taxon>Weeksellaceae</taxon>
        <taxon>Elizabethkingia</taxon>
    </lineage>
</organism>
<proteinExistence type="predicted"/>
<dbReference type="EMBL" id="CP007547">
    <property type="protein sequence ID" value="AIL46685.1"/>
    <property type="molecule type" value="Genomic_DNA"/>
</dbReference>
<evidence type="ECO:0000256" key="1">
    <source>
        <dbReference type="SAM" id="Phobius"/>
    </source>
</evidence>
<dbReference type="InterPro" id="IPR038354">
    <property type="entry name" value="VKOR_sf"/>
</dbReference>
<gene>
    <name evidence="3" type="ORF">BD94_2910</name>
</gene>
<dbReference type="CDD" id="cd12921">
    <property type="entry name" value="VKOR_4"/>
    <property type="match status" value="1"/>
</dbReference>
<reference evidence="3" key="2">
    <citation type="journal article" date="2015" name="Genome Biol. Evol.">
        <title>Complete Genome Sequence and Transcriptomic Analysis of the Novel Pathogen Elizabethkingia anophelis in Response to Oxidative Stress.</title>
        <authorList>
            <person name="Li Y."/>
            <person name="Liu Y."/>
            <person name="Chew S.C."/>
            <person name="Tay M."/>
            <person name="Salido M.M."/>
            <person name="Teo J."/>
            <person name="Lauro F.M."/>
            <person name="Givskov M."/>
            <person name="Yang L."/>
        </authorList>
    </citation>
    <scope>NUCLEOTIDE SEQUENCE</scope>
    <source>
        <strain evidence="3">NUHP1</strain>
    </source>
</reference>
<dbReference type="HOGENOM" id="CLU_037935_1_0_10"/>
<feature type="transmembrane region" description="Helical" evidence="1">
    <location>
        <begin position="155"/>
        <end position="176"/>
    </location>
</feature>
<feature type="domain" description="Thioredoxin-like fold" evidence="2">
    <location>
        <begin position="364"/>
        <end position="496"/>
    </location>
</feature>
<dbReference type="STRING" id="1338011.BD94_2910"/>
<dbReference type="InterPro" id="IPR036249">
    <property type="entry name" value="Thioredoxin-like_sf"/>
</dbReference>
<dbReference type="SUPFAM" id="SSF52833">
    <property type="entry name" value="Thioredoxin-like"/>
    <property type="match status" value="1"/>
</dbReference>
<feature type="transmembrane region" description="Helical" evidence="1">
    <location>
        <begin position="245"/>
        <end position="261"/>
    </location>
</feature>
<evidence type="ECO:0000259" key="2">
    <source>
        <dbReference type="Pfam" id="PF13462"/>
    </source>
</evidence>
<dbReference type="Gene3D" id="3.40.30.10">
    <property type="entry name" value="Glutaredoxin"/>
    <property type="match status" value="1"/>
</dbReference>